<proteinExistence type="predicted"/>
<evidence type="ECO:0000313" key="1">
    <source>
        <dbReference type="EMBL" id="CAB4002030.1"/>
    </source>
</evidence>
<name>A0A7D9I8Z8_PARCT</name>
<dbReference type="InterPro" id="IPR017946">
    <property type="entry name" value="PLC-like_Pdiesterase_TIM-brl"/>
</dbReference>
<dbReference type="Gene3D" id="3.20.20.190">
    <property type="entry name" value="Phosphatidylinositol (PI) phosphodiesterase"/>
    <property type="match status" value="1"/>
</dbReference>
<dbReference type="EMBL" id="CACRXK020004240">
    <property type="protein sequence ID" value="CAB4002030.1"/>
    <property type="molecule type" value="Genomic_DNA"/>
</dbReference>
<keyword evidence="2" id="KW-1185">Reference proteome</keyword>
<gene>
    <name evidence="1" type="ORF">PACLA_8A002833</name>
</gene>
<dbReference type="GO" id="GO:0006629">
    <property type="term" value="P:lipid metabolic process"/>
    <property type="evidence" value="ECO:0007669"/>
    <property type="project" value="InterPro"/>
</dbReference>
<sequence>MFHLQKMAHLTTSITGHPVMLVAIAYVGLTLGTTSKLFEREHFMTARSSTCRQLVLVMFDVKLKNVKKNSLSTAGEKFANKILIPLYKDNPTKMKVIISVPDFTLKDFIVAVLSQLKATGNPDIIQKIGFDISWESKLTESGEKEKALRDLGVSPYHAWLSSGITNWSPKKYLDELSSQVKYRDNGNYFSKVYAWSVDKKSTAKTYLEMGLDGLIMNFPGRMNEAIAEINKKKGQTMRLATLDDDPFELIK</sequence>
<dbReference type="AlphaFoldDB" id="A0A7D9I8Z8"/>
<accession>A0A7D9I8Z8</accession>
<dbReference type="GO" id="GO:0008081">
    <property type="term" value="F:phosphoric diester hydrolase activity"/>
    <property type="evidence" value="ECO:0007669"/>
    <property type="project" value="InterPro"/>
</dbReference>
<dbReference type="Proteomes" id="UP001152795">
    <property type="component" value="Unassembled WGS sequence"/>
</dbReference>
<dbReference type="SUPFAM" id="SSF51695">
    <property type="entry name" value="PLC-like phosphodiesterases"/>
    <property type="match status" value="1"/>
</dbReference>
<reference evidence="1" key="1">
    <citation type="submission" date="2020-04" db="EMBL/GenBank/DDBJ databases">
        <authorList>
            <person name="Alioto T."/>
            <person name="Alioto T."/>
            <person name="Gomez Garrido J."/>
        </authorList>
    </citation>
    <scope>NUCLEOTIDE SEQUENCE</scope>
    <source>
        <strain evidence="1">A484AB</strain>
    </source>
</reference>
<evidence type="ECO:0000313" key="2">
    <source>
        <dbReference type="Proteomes" id="UP001152795"/>
    </source>
</evidence>
<organism evidence="1 2">
    <name type="scientific">Paramuricea clavata</name>
    <name type="common">Red gorgonian</name>
    <name type="synonym">Violescent sea-whip</name>
    <dbReference type="NCBI Taxonomy" id="317549"/>
    <lineage>
        <taxon>Eukaryota</taxon>
        <taxon>Metazoa</taxon>
        <taxon>Cnidaria</taxon>
        <taxon>Anthozoa</taxon>
        <taxon>Octocorallia</taxon>
        <taxon>Malacalcyonacea</taxon>
        <taxon>Plexauridae</taxon>
        <taxon>Paramuricea</taxon>
    </lineage>
</organism>
<comment type="caution">
    <text evidence="1">The sequence shown here is derived from an EMBL/GenBank/DDBJ whole genome shotgun (WGS) entry which is preliminary data.</text>
</comment>
<dbReference type="OrthoDB" id="5948386at2759"/>
<protein>
    <submittedName>
        <fullName evidence="1">Sphingomyelinase D, partial</fullName>
    </submittedName>
</protein>